<feature type="domain" description="D-alanyl-D-alanine carboxypeptidase-like core" evidence="2">
    <location>
        <begin position="120"/>
        <end position="248"/>
    </location>
</feature>
<feature type="region of interest" description="Disordered" evidence="1">
    <location>
        <begin position="42"/>
        <end position="81"/>
    </location>
</feature>
<dbReference type="Proteomes" id="UP000297608">
    <property type="component" value="Unassembled WGS sequence"/>
</dbReference>
<dbReference type="RefSeq" id="WP_134534568.1">
    <property type="nucleotide sequence ID" value="NZ_SOFG01000011.1"/>
</dbReference>
<reference evidence="3 4" key="1">
    <citation type="submission" date="2019-03" db="EMBL/GenBank/DDBJ databases">
        <title>Genomics of glacier-inhabiting Cryobacterium strains.</title>
        <authorList>
            <person name="Liu Q."/>
            <person name="Xin Y.-H."/>
        </authorList>
    </citation>
    <scope>NUCLEOTIDE SEQUENCE [LARGE SCALE GENOMIC DNA]</scope>
    <source>
        <strain evidence="3 4">MDB2-B</strain>
    </source>
</reference>
<evidence type="ECO:0000313" key="3">
    <source>
        <dbReference type="EMBL" id="TFB87413.1"/>
    </source>
</evidence>
<dbReference type="InterPro" id="IPR052179">
    <property type="entry name" value="DD-CPase-like"/>
</dbReference>
<dbReference type="InterPro" id="IPR003709">
    <property type="entry name" value="VanY-like_core_dom"/>
</dbReference>
<keyword evidence="3" id="KW-0121">Carboxypeptidase</keyword>
<comment type="caution">
    <text evidence="3">The sequence shown here is derived from an EMBL/GenBank/DDBJ whole genome shotgun (WGS) entry which is preliminary data.</text>
</comment>
<dbReference type="Pfam" id="PF02557">
    <property type="entry name" value="VanY"/>
    <property type="match status" value="1"/>
</dbReference>
<dbReference type="SUPFAM" id="SSF55166">
    <property type="entry name" value="Hedgehog/DD-peptidase"/>
    <property type="match status" value="1"/>
</dbReference>
<organism evidence="3 4">
    <name type="scientific">Cryobacterium algoricola</name>
    <dbReference type="NCBI Taxonomy" id="1259183"/>
    <lineage>
        <taxon>Bacteria</taxon>
        <taxon>Bacillati</taxon>
        <taxon>Actinomycetota</taxon>
        <taxon>Actinomycetes</taxon>
        <taxon>Micrococcales</taxon>
        <taxon>Microbacteriaceae</taxon>
        <taxon>Cryobacterium</taxon>
    </lineage>
</organism>
<dbReference type="CDD" id="cd14852">
    <property type="entry name" value="LD-carboxypeptidase"/>
    <property type="match status" value="1"/>
</dbReference>
<accession>A0ABY2ICU3</accession>
<evidence type="ECO:0000259" key="2">
    <source>
        <dbReference type="Pfam" id="PF02557"/>
    </source>
</evidence>
<name>A0ABY2ICU3_9MICO</name>
<dbReference type="PANTHER" id="PTHR34385:SF1">
    <property type="entry name" value="PEPTIDOGLYCAN L-ALANYL-D-GLUTAMATE ENDOPEPTIDASE CWLK"/>
    <property type="match status" value="1"/>
</dbReference>
<gene>
    <name evidence="3" type="ORF">E3O44_09915</name>
</gene>
<dbReference type="GO" id="GO:0004180">
    <property type="term" value="F:carboxypeptidase activity"/>
    <property type="evidence" value="ECO:0007669"/>
    <property type="project" value="UniProtKB-KW"/>
</dbReference>
<dbReference type="EMBL" id="SOFG01000011">
    <property type="protein sequence ID" value="TFB87413.1"/>
    <property type="molecule type" value="Genomic_DNA"/>
</dbReference>
<dbReference type="InterPro" id="IPR058193">
    <property type="entry name" value="VanY/YodJ_core_dom"/>
</dbReference>
<keyword evidence="3" id="KW-0378">Hydrolase</keyword>
<sequence>MRARSSSLKARTLLRRLTTGVAGVAFVSALVLTLNACSVDPGGAPAGSSRTPTAGPTSTGPSASSPSTPDAGAPFNRTAHSADDPSSIWVVVNKARPFKPLDFTPPDLVVVGVPHVWEPQLRKPAADAVVAMFAAFTAETGLKMQSQSAFRSYATQRGVYDQDVTASGQAAADTDTARPGTSEHQTGLAIDISALPAKCSLAACFGETTQGTWLATNAWRFGFLLRYPADKVPITGYTYEPWHFRFVGIELATEMHSNGVSTLEEYFGLPAAPQYK</sequence>
<dbReference type="PANTHER" id="PTHR34385">
    <property type="entry name" value="D-ALANYL-D-ALANINE CARBOXYPEPTIDASE"/>
    <property type="match status" value="1"/>
</dbReference>
<keyword evidence="3" id="KW-0645">Protease</keyword>
<dbReference type="Gene3D" id="3.30.1380.10">
    <property type="match status" value="1"/>
</dbReference>
<keyword evidence="4" id="KW-1185">Reference proteome</keyword>
<feature type="compositionally biased region" description="Low complexity" evidence="1">
    <location>
        <begin position="47"/>
        <end position="74"/>
    </location>
</feature>
<dbReference type="InterPro" id="IPR009045">
    <property type="entry name" value="Zn_M74/Hedgehog-like"/>
</dbReference>
<evidence type="ECO:0000313" key="4">
    <source>
        <dbReference type="Proteomes" id="UP000297608"/>
    </source>
</evidence>
<proteinExistence type="predicted"/>
<protein>
    <submittedName>
        <fullName evidence="3">D-alanyl-D-alanine carboxypeptidase family protein</fullName>
    </submittedName>
</protein>
<evidence type="ECO:0000256" key="1">
    <source>
        <dbReference type="SAM" id="MobiDB-lite"/>
    </source>
</evidence>